<evidence type="ECO:0000313" key="3">
    <source>
        <dbReference type="EMBL" id="KAL3425755.1"/>
    </source>
</evidence>
<evidence type="ECO:0000256" key="1">
    <source>
        <dbReference type="SAM" id="MobiDB-lite"/>
    </source>
</evidence>
<protein>
    <submittedName>
        <fullName evidence="3">Collagen-like protein mcl1</fullName>
    </submittedName>
</protein>
<evidence type="ECO:0000256" key="2">
    <source>
        <dbReference type="SAM" id="SignalP"/>
    </source>
</evidence>
<feature type="signal peptide" evidence="2">
    <location>
        <begin position="1"/>
        <end position="20"/>
    </location>
</feature>
<evidence type="ECO:0000313" key="4">
    <source>
        <dbReference type="Proteomes" id="UP001629113"/>
    </source>
</evidence>
<name>A0ABR4PQV9_9HELO</name>
<gene>
    <name evidence="3" type="ORF">PVAG01_02546</name>
</gene>
<dbReference type="EMBL" id="JBFCZG010000002">
    <property type="protein sequence ID" value="KAL3425755.1"/>
    <property type="molecule type" value="Genomic_DNA"/>
</dbReference>
<accession>A0ABR4PQV9</accession>
<sequence>MGNMYHGTLAVALLCVPVLAWNPLVERQTSSNDEELYLNSVCLPNVTDPIPPCQEVINLQQECAANGTSPLALVAHAQCMCGGSFFSNWIGCLTCNFVHGARSEQTFEAFNTIITSASHALCTGTPTADFTAIFNSITNLGGGAAAATGATSLVDQFPSNPAVSLYYTATGPQGAGAITGSATLATASVTSTSTRASGTTASRASTTASATGAAGTSGAASSSSSSSSAAAATGAVLGHLMAVVAGGALVAAAAL</sequence>
<proteinExistence type="predicted"/>
<feature type="region of interest" description="Disordered" evidence="1">
    <location>
        <begin position="195"/>
        <end position="225"/>
    </location>
</feature>
<organism evidence="3 4">
    <name type="scientific">Phlyctema vagabunda</name>
    <dbReference type="NCBI Taxonomy" id="108571"/>
    <lineage>
        <taxon>Eukaryota</taxon>
        <taxon>Fungi</taxon>
        <taxon>Dikarya</taxon>
        <taxon>Ascomycota</taxon>
        <taxon>Pezizomycotina</taxon>
        <taxon>Leotiomycetes</taxon>
        <taxon>Helotiales</taxon>
        <taxon>Dermateaceae</taxon>
        <taxon>Phlyctema</taxon>
    </lineage>
</organism>
<reference evidence="3 4" key="1">
    <citation type="submission" date="2024-06" db="EMBL/GenBank/DDBJ databases">
        <title>Complete genome of Phlyctema vagabunda strain 19-DSS-EL-015.</title>
        <authorList>
            <person name="Fiorenzani C."/>
        </authorList>
    </citation>
    <scope>NUCLEOTIDE SEQUENCE [LARGE SCALE GENOMIC DNA]</scope>
    <source>
        <strain evidence="3 4">19-DSS-EL-015</strain>
    </source>
</reference>
<dbReference type="Proteomes" id="UP001629113">
    <property type="component" value="Unassembled WGS sequence"/>
</dbReference>
<feature type="chain" id="PRO_5046303967" evidence="2">
    <location>
        <begin position="21"/>
        <end position="255"/>
    </location>
</feature>
<keyword evidence="4" id="KW-1185">Reference proteome</keyword>
<comment type="caution">
    <text evidence="3">The sequence shown here is derived from an EMBL/GenBank/DDBJ whole genome shotgun (WGS) entry which is preliminary data.</text>
</comment>
<keyword evidence="2" id="KW-0732">Signal</keyword>